<evidence type="ECO:0000256" key="1">
    <source>
        <dbReference type="SAM" id="Coils"/>
    </source>
</evidence>
<evidence type="ECO:0000313" key="5">
    <source>
        <dbReference type="EMBL" id="CAJ0601867.1"/>
    </source>
</evidence>
<feature type="domain" description="SXP/RAL-2 family protein Ani s 5-like cation-binding" evidence="4">
    <location>
        <begin position="63"/>
        <end position="160"/>
    </location>
</feature>
<dbReference type="AlphaFoldDB" id="A0AA36M9S5"/>
<feature type="region of interest" description="Disordered" evidence="2">
    <location>
        <begin position="170"/>
        <end position="241"/>
    </location>
</feature>
<feature type="compositionally biased region" description="Gly residues" evidence="2">
    <location>
        <begin position="30"/>
        <end position="42"/>
    </location>
</feature>
<keyword evidence="3" id="KW-0732">Signal</keyword>
<accession>A0AA36M9S5</accession>
<dbReference type="InterPro" id="IPR052823">
    <property type="entry name" value="SXP/RAL-2_related"/>
</dbReference>
<name>A0AA36M9S5_CYLNA</name>
<feature type="region of interest" description="Disordered" evidence="2">
    <location>
        <begin position="27"/>
        <end position="54"/>
    </location>
</feature>
<protein>
    <recommendedName>
        <fullName evidence="4">SXP/RAL-2 family protein Ani s 5-like cation-binding domain-containing protein</fullName>
    </recommendedName>
</protein>
<proteinExistence type="predicted"/>
<feature type="chain" id="PRO_5041323964" description="SXP/RAL-2 family protein Ani s 5-like cation-binding domain-containing protein" evidence="3">
    <location>
        <begin position="18"/>
        <end position="241"/>
    </location>
</feature>
<sequence length="241" mass="26333">MNKALAILALIGIAVLAQPDFNDFQAETRGTGGRWGGGPGGRPGRRPHGPPPPPFLRDVNEVARSEYFAILKDMNKTITQQKQEINTWAEKYGISDKVKEFEANMTRFKEEIKENVTELVSQLPQAVQRVSDIMDNEDQTPREVFKNLRKLTEENPNLFRLAKFAADIFMKPRGPRGGPRGGTRGRGGPGGPPPPPPPFGGPDDDFEGPGFGGQEFGQNNGFGGPGGFNGQNSRGFRGFRV</sequence>
<reference evidence="5" key="1">
    <citation type="submission" date="2023-07" db="EMBL/GenBank/DDBJ databases">
        <authorList>
            <consortium name="CYATHOMIX"/>
        </authorList>
    </citation>
    <scope>NUCLEOTIDE SEQUENCE</scope>
    <source>
        <strain evidence="5">N/A</strain>
    </source>
</reference>
<feature type="signal peptide" evidence="3">
    <location>
        <begin position="1"/>
        <end position="17"/>
    </location>
</feature>
<evidence type="ECO:0000256" key="3">
    <source>
        <dbReference type="SAM" id="SignalP"/>
    </source>
</evidence>
<dbReference type="PANTHER" id="PTHR21593:SF36">
    <property type="entry name" value="DUF148 DOMAIN-CONTAINING PROTEIN-RELATED"/>
    <property type="match status" value="1"/>
</dbReference>
<dbReference type="EMBL" id="CATQJL010000305">
    <property type="protein sequence ID" value="CAJ0601867.1"/>
    <property type="molecule type" value="Genomic_DNA"/>
</dbReference>
<evidence type="ECO:0000259" key="4">
    <source>
        <dbReference type="Pfam" id="PF02520"/>
    </source>
</evidence>
<comment type="caution">
    <text evidence="5">The sequence shown here is derived from an EMBL/GenBank/DDBJ whole genome shotgun (WGS) entry which is preliminary data.</text>
</comment>
<keyword evidence="1" id="KW-0175">Coiled coil</keyword>
<evidence type="ECO:0000313" key="6">
    <source>
        <dbReference type="Proteomes" id="UP001176961"/>
    </source>
</evidence>
<evidence type="ECO:0000256" key="2">
    <source>
        <dbReference type="SAM" id="MobiDB-lite"/>
    </source>
</evidence>
<dbReference type="Proteomes" id="UP001176961">
    <property type="component" value="Unassembled WGS sequence"/>
</dbReference>
<gene>
    <name evidence="5" type="ORF">CYNAS_LOCUS13850</name>
</gene>
<organism evidence="5 6">
    <name type="scientific">Cylicocyclus nassatus</name>
    <name type="common">Nematode worm</name>
    <dbReference type="NCBI Taxonomy" id="53992"/>
    <lineage>
        <taxon>Eukaryota</taxon>
        <taxon>Metazoa</taxon>
        <taxon>Ecdysozoa</taxon>
        <taxon>Nematoda</taxon>
        <taxon>Chromadorea</taxon>
        <taxon>Rhabditida</taxon>
        <taxon>Rhabditina</taxon>
        <taxon>Rhabditomorpha</taxon>
        <taxon>Strongyloidea</taxon>
        <taxon>Strongylidae</taxon>
        <taxon>Cylicocyclus</taxon>
    </lineage>
</organism>
<keyword evidence="6" id="KW-1185">Reference proteome</keyword>
<feature type="compositionally biased region" description="Gly residues" evidence="2">
    <location>
        <begin position="175"/>
        <end position="189"/>
    </location>
</feature>
<dbReference type="InterPro" id="IPR003677">
    <property type="entry name" value="ANIS5_cation-bd"/>
</dbReference>
<feature type="compositionally biased region" description="Pro residues" evidence="2">
    <location>
        <begin position="190"/>
        <end position="200"/>
    </location>
</feature>
<dbReference type="PANTHER" id="PTHR21593">
    <property type="entry name" value="PRION-LIKE- Q/N-RICH -DOMAIN-BEARING PROTEIN PROTEIN"/>
    <property type="match status" value="1"/>
</dbReference>
<dbReference type="Pfam" id="PF02520">
    <property type="entry name" value="ANIS5_cation-bd"/>
    <property type="match status" value="1"/>
</dbReference>
<feature type="compositionally biased region" description="Gly residues" evidence="2">
    <location>
        <begin position="209"/>
        <end position="229"/>
    </location>
</feature>
<feature type="coiled-coil region" evidence="1">
    <location>
        <begin position="71"/>
        <end position="118"/>
    </location>
</feature>